<dbReference type="PROSITE" id="PS50887">
    <property type="entry name" value="GGDEF"/>
    <property type="match status" value="1"/>
</dbReference>
<comment type="caution">
    <text evidence="5">The sequence shown here is derived from an EMBL/GenBank/DDBJ whole genome shotgun (WGS) entry which is preliminary data.</text>
</comment>
<dbReference type="PROSITE" id="PS50883">
    <property type="entry name" value="EAL"/>
    <property type="match status" value="1"/>
</dbReference>
<feature type="transmembrane region" description="Helical" evidence="2">
    <location>
        <begin position="75"/>
        <end position="93"/>
    </location>
</feature>
<dbReference type="InterPro" id="IPR029787">
    <property type="entry name" value="Nucleotide_cyclase"/>
</dbReference>
<dbReference type="Pfam" id="PF08448">
    <property type="entry name" value="PAS_4"/>
    <property type="match status" value="1"/>
</dbReference>
<proteinExistence type="predicted"/>
<dbReference type="Proteomes" id="UP001368500">
    <property type="component" value="Unassembled WGS sequence"/>
</dbReference>
<dbReference type="NCBIfam" id="TIGR00254">
    <property type="entry name" value="GGDEF"/>
    <property type="match status" value="1"/>
</dbReference>
<feature type="transmembrane region" description="Helical" evidence="2">
    <location>
        <begin position="20"/>
        <end position="38"/>
    </location>
</feature>
<evidence type="ECO:0000256" key="2">
    <source>
        <dbReference type="SAM" id="Phobius"/>
    </source>
</evidence>
<dbReference type="PANTHER" id="PTHR44757:SF2">
    <property type="entry name" value="BIOFILM ARCHITECTURE MAINTENANCE PROTEIN MBAA"/>
    <property type="match status" value="1"/>
</dbReference>
<gene>
    <name evidence="5" type="ORF">AACH11_20425</name>
</gene>
<dbReference type="Gene3D" id="3.30.450.20">
    <property type="entry name" value="PAS domain"/>
    <property type="match status" value="1"/>
</dbReference>
<dbReference type="EMBL" id="JBBUTF010000022">
    <property type="protein sequence ID" value="MEK8028333.1"/>
    <property type="molecule type" value="Genomic_DNA"/>
</dbReference>
<keyword evidence="2" id="KW-0472">Membrane</keyword>
<feature type="domain" description="EAL" evidence="3">
    <location>
        <begin position="459"/>
        <end position="711"/>
    </location>
</feature>
<dbReference type="Pfam" id="PF00563">
    <property type="entry name" value="EAL"/>
    <property type="match status" value="1"/>
</dbReference>
<reference evidence="5 6" key="1">
    <citation type="submission" date="2024-04" db="EMBL/GenBank/DDBJ databases">
        <title>Novel species of the genus Ideonella isolated from streams.</title>
        <authorList>
            <person name="Lu H."/>
        </authorList>
    </citation>
    <scope>NUCLEOTIDE SEQUENCE [LARGE SCALE GENOMIC DNA]</scope>
    <source>
        <strain evidence="5 6">BYS139W</strain>
    </source>
</reference>
<dbReference type="Gene3D" id="3.30.70.270">
    <property type="match status" value="1"/>
</dbReference>
<dbReference type="InterPro" id="IPR052155">
    <property type="entry name" value="Biofilm_reg_signaling"/>
</dbReference>
<dbReference type="CDD" id="cd01949">
    <property type="entry name" value="GGDEF"/>
    <property type="match status" value="1"/>
</dbReference>
<dbReference type="Pfam" id="PF00990">
    <property type="entry name" value="GGDEF"/>
    <property type="match status" value="1"/>
</dbReference>
<evidence type="ECO:0000256" key="1">
    <source>
        <dbReference type="SAM" id="MobiDB-lite"/>
    </source>
</evidence>
<dbReference type="InterPro" id="IPR013656">
    <property type="entry name" value="PAS_4"/>
</dbReference>
<dbReference type="CDD" id="cd01948">
    <property type="entry name" value="EAL"/>
    <property type="match status" value="1"/>
</dbReference>
<protein>
    <submittedName>
        <fullName evidence="5">EAL domain-containing protein</fullName>
    </submittedName>
</protein>
<name>A0ABU9BIH1_9BURK</name>
<dbReference type="InterPro" id="IPR000160">
    <property type="entry name" value="GGDEF_dom"/>
</dbReference>
<sequence>MSTTPTVPALPCPPRANDLPALSLTASAAVGVSMLALLALRQPGLAGPPLVALTALLALLHLLASWTLAPHRPQVLAWMAGGPLAIALACWWLPIGDRRALPWLALTVPACLALALWRCRQCRRRNDAAAGALADELHTELDRAWTWVADAQGRLLRGPSWLATDGTTLVAQLQPLHGAALPPAGDDTPRPRLPSASASDPAAPDAPAIGVEPAQRQALHSLALGLRRGLPIRDLLTPLRVSGRDGLWSLSAQPLRDADGRLRGWRGLCVDVTESHARDQALLRLATRDPLTGLANRHGFSGALAHHFASADGRCTTPCTLMMLDLDDFKEVNDSLGHAAGDQLLIEVAQRLRAALPEGALLARLGGDEFALVLTPPPAPPALQAMADGLLQALAQPCPLQDQVLEVHASIGVAHAPQDADTAAQLLHHADLALYDAKAAGRCTWRSFHPRLDAVARDRLALLAQLREALRRDALQLHYQPQIELASGRLVGFEALARWRHPQRGWVPPAEFIALAESARLIEPLGAWVLRQACADAARWPAGLRVAVNLSGLQIERAPVVQQVRDALQASGLAPERLELELTEGSLLRDTDHAVRLLCMLRAQGVRVALDDFGTGFSSLAYLRCFPLDALKLDRSFVAALGQPGEHSAQAIVCAVQSLACALDLALVAEGIETDDQRTLLRDIGCTLGQGWLFAAALPAVEAGHLIERHARAALLGPAPLPLSARPLAPPAVAATMP</sequence>
<feature type="domain" description="GGDEF" evidence="4">
    <location>
        <begin position="317"/>
        <end position="450"/>
    </location>
</feature>
<evidence type="ECO:0000313" key="6">
    <source>
        <dbReference type="Proteomes" id="UP001368500"/>
    </source>
</evidence>
<keyword evidence="6" id="KW-1185">Reference proteome</keyword>
<feature type="compositionally biased region" description="Low complexity" evidence="1">
    <location>
        <begin position="193"/>
        <end position="208"/>
    </location>
</feature>
<dbReference type="SUPFAM" id="SSF55073">
    <property type="entry name" value="Nucleotide cyclase"/>
    <property type="match status" value="1"/>
</dbReference>
<dbReference type="InterPro" id="IPR001633">
    <property type="entry name" value="EAL_dom"/>
</dbReference>
<organism evidence="5 6">
    <name type="scientific">Pseudaquabacterium rugosum</name>
    <dbReference type="NCBI Taxonomy" id="2984194"/>
    <lineage>
        <taxon>Bacteria</taxon>
        <taxon>Pseudomonadati</taxon>
        <taxon>Pseudomonadota</taxon>
        <taxon>Betaproteobacteria</taxon>
        <taxon>Burkholderiales</taxon>
        <taxon>Sphaerotilaceae</taxon>
        <taxon>Pseudaquabacterium</taxon>
    </lineage>
</organism>
<keyword evidence="2" id="KW-0812">Transmembrane</keyword>
<feature type="transmembrane region" description="Helical" evidence="2">
    <location>
        <begin position="100"/>
        <end position="117"/>
    </location>
</feature>
<dbReference type="InterPro" id="IPR043128">
    <property type="entry name" value="Rev_trsase/Diguanyl_cyclase"/>
</dbReference>
<accession>A0ABU9BIH1</accession>
<evidence type="ECO:0000313" key="5">
    <source>
        <dbReference type="EMBL" id="MEK8028333.1"/>
    </source>
</evidence>
<dbReference type="InterPro" id="IPR035919">
    <property type="entry name" value="EAL_sf"/>
</dbReference>
<feature type="transmembrane region" description="Helical" evidence="2">
    <location>
        <begin position="50"/>
        <end position="69"/>
    </location>
</feature>
<dbReference type="PANTHER" id="PTHR44757">
    <property type="entry name" value="DIGUANYLATE CYCLASE DGCP"/>
    <property type="match status" value="1"/>
</dbReference>
<dbReference type="Gene3D" id="3.20.20.450">
    <property type="entry name" value="EAL domain"/>
    <property type="match status" value="1"/>
</dbReference>
<evidence type="ECO:0000259" key="4">
    <source>
        <dbReference type="PROSITE" id="PS50887"/>
    </source>
</evidence>
<dbReference type="SUPFAM" id="SSF141868">
    <property type="entry name" value="EAL domain-like"/>
    <property type="match status" value="1"/>
</dbReference>
<keyword evidence="2" id="KW-1133">Transmembrane helix</keyword>
<feature type="region of interest" description="Disordered" evidence="1">
    <location>
        <begin position="178"/>
        <end position="208"/>
    </location>
</feature>
<dbReference type="SMART" id="SM00267">
    <property type="entry name" value="GGDEF"/>
    <property type="match status" value="1"/>
</dbReference>
<dbReference type="RefSeq" id="WP_341376118.1">
    <property type="nucleotide sequence ID" value="NZ_JBBUTF010000022.1"/>
</dbReference>
<dbReference type="SMART" id="SM00052">
    <property type="entry name" value="EAL"/>
    <property type="match status" value="1"/>
</dbReference>
<evidence type="ECO:0000259" key="3">
    <source>
        <dbReference type="PROSITE" id="PS50883"/>
    </source>
</evidence>